<dbReference type="EMBL" id="QKNY01000018">
    <property type="protein sequence ID" value="RJX42471.1"/>
    <property type="molecule type" value="Genomic_DNA"/>
</dbReference>
<evidence type="ECO:0000256" key="8">
    <source>
        <dbReference type="ARBA" id="ARBA00022842"/>
    </source>
</evidence>
<protein>
    <recommendedName>
        <fullName evidence="3">FAD:protein FMN transferase</fullName>
        <ecNumber evidence="2">2.7.1.180</ecNumber>
    </recommendedName>
    <alternativeName>
        <fullName evidence="9">Flavin transferase</fullName>
    </alternativeName>
</protein>
<dbReference type="SUPFAM" id="SSF143631">
    <property type="entry name" value="ApbE-like"/>
    <property type="match status" value="1"/>
</dbReference>
<dbReference type="Gene3D" id="3.10.520.10">
    <property type="entry name" value="ApbE-like domains"/>
    <property type="match status" value="1"/>
</dbReference>
<dbReference type="EC" id="2.7.1.180" evidence="2"/>
<dbReference type="GO" id="GO:0046872">
    <property type="term" value="F:metal ion binding"/>
    <property type="evidence" value="ECO:0007669"/>
    <property type="project" value="UniProtKB-KW"/>
</dbReference>
<evidence type="ECO:0000256" key="11">
    <source>
        <dbReference type="SAM" id="Coils"/>
    </source>
</evidence>
<dbReference type="PANTHER" id="PTHR30040">
    <property type="entry name" value="THIAMINE BIOSYNTHESIS LIPOPROTEIN APBE"/>
    <property type="match status" value="1"/>
</dbReference>
<dbReference type="RefSeq" id="WP_120103780.1">
    <property type="nucleotide sequence ID" value="NZ_QKNY01000018.1"/>
</dbReference>
<sequence length="305" mass="32918">MGSTQQTLYDRLGTASRRFRACDTDFVIKIRGIRAEPAASAAKQQIRRLEGQLDRFNEASAAAELNETGQIHNEHIAKIVQRGREYIDRTDGVFDIRHGECKDELHRYLRGDDNAVHRGGDTSSSSGATWSVSTAFAGGTISVDGERVETDTALDLNGLAKGYIVDQAARCLDGVGRRGFVSGGGDMSPPTGPVGIESPYGDDSHLKTLATDWYIATTGGYRREREGVDHIYDPTAERIGSRHESVTVLAARDCMEADALATTLAALPLAEAKQLATDWNGAEALIVHGGVFHTTDGFDEHVVEG</sequence>
<evidence type="ECO:0000256" key="2">
    <source>
        <dbReference type="ARBA" id="ARBA00011955"/>
    </source>
</evidence>
<comment type="cofactor">
    <cofactor evidence="1">
        <name>Mg(2+)</name>
        <dbReference type="ChEBI" id="CHEBI:18420"/>
    </cofactor>
</comment>
<dbReference type="AlphaFoldDB" id="A0A3A6PW11"/>
<evidence type="ECO:0000256" key="4">
    <source>
        <dbReference type="ARBA" id="ARBA00022630"/>
    </source>
</evidence>
<evidence type="ECO:0000313" key="13">
    <source>
        <dbReference type="Proteomes" id="UP000276588"/>
    </source>
</evidence>
<evidence type="ECO:0000256" key="7">
    <source>
        <dbReference type="ARBA" id="ARBA00022827"/>
    </source>
</evidence>
<evidence type="ECO:0000256" key="10">
    <source>
        <dbReference type="ARBA" id="ARBA00048540"/>
    </source>
</evidence>
<dbReference type="PANTHER" id="PTHR30040:SF2">
    <property type="entry name" value="FAD:PROTEIN FMN TRANSFERASE"/>
    <property type="match status" value="1"/>
</dbReference>
<comment type="caution">
    <text evidence="12">The sequence shown here is derived from an EMBL/GenBank/DDBJ whole genome shotgun (WGS) entry which is preliminary data.</text>
</comment>
<dbReference type="InterPro" id="IPR003374">
    <property type="entry name" value="ApbE-like_sf"/>
</dbReference>
<comment type="catalytic activity">
    <reaction evidence="10">
        <text>L-threonyl-[protein] + FAD = FMN-L-threonyl-[protein] + AMP + H(+)</text>
        <dbReference type="Rhea" id="RHEA:36847"/>
        <dbReference type="Rhea" id="RHEA-COMP:11060"/>
        <dbReference type="Rhea" id="RHEA-COMP:11061"/>
        <dbReference type="ChEBI" id="CHEBI:15378"/>
        <dbReference type="ChEBI" id="CHEBI:30013"/>
        <dbReference type="ChEBI" id="CHEBI:57692"/>
        <dbReference type="ChEBI" id="CHEBI:74257"/>
        <dbReference type="ChEBI" id="CHEBI:456215"/>
        <dbReference type="EC" id="2.7.1.180"/>
    </reaction>
</comment>
<keyword evidence="5 12" id="KW-0808">Transferase</keyword>
<evidence type="ECO:0000256" key="5">
    <source>
        <dbReference type="ARBA" id="ARBA00022679"/>
    </source>
</evidence>
<evidence type="ECO:0000256" key="6">
    <source>
        <dbReference type="ARBA" id="ARBA00022723"/>
    </source>
</evidence>
<proteinExistence type="predicted"/>
<keyword evidence="13" id="KW-1185">Reference proteome</keyword>
<evidence type="ECO:0000256" key="1">
    <source>
        <dbReference type="ARBA" id="ARBA00001946"/>
    </source>
</evidence>
<organism evidence="12 13">
    <name type="scientific">Halonotius aquaticus</name>
    <dbReference type="NCBI Taxonomy" id="2216978"/>
    <lineage>
        <taxon>Archaea</taxon>
        <taxon>Methanobacteriati</taxon>
        <taxon>Methanobacteriota</taxon>
        <taxon>Stenosarchaea group</taxon>
        <taxon>Halobacteria</taxon>
        <taxon>Halobacteriales</taxon>
        <taxon>Haloferacaceae</taxon>
        <taxon>Halonotius</taxon>
    </lineage>
</organism>
<dbReference type="GO" id="GO:0016740">
    <property type="term" value="F:transferase activity"/>
    <property type="evidence" value="ECO:0007669"/>
    <property type="project" value="UniProtKB-KW"/>
</dbReference>
<feature type="coiled-coil region" evidence="11">
    <location>
        <begin position="39"/>
        <end position="66"/>
    </location>
</feature>
<accession>A0A3A6PW11</accession>
<dbReference type="OrthoDB" id="176613at2157"/>
<gene>
    <name evidence="12" type="ORF">DM826_12620</name>
</gene>
<name>A0A3A6PW11_9EURY</name>
<keyword evidence="7" id="KW-0274">FAD</keyword>
<evidence type="ECO:0000256" key="3">
    <source>
        <dbReference type="ARBA" id="ARBA00016337"/>
    </source>
</evidence>
<keyword evidence="11" id="KW-0175">Coiled coil</keyword>
<keyword evidence="6" id="KW-0479">Metal-binding</keyword>
<evidence type="ECO:0000313" key="12">
    <source>
        <dbReference type="EMBL" id="RJX42471.1"/>
    </source>
</evidence>
<keyword evidence="4" id="KW-0285">Flavoprotein</keyword>
<dbReference type="Pfam" id="PF02424">
    <property type="entry name" value="ApbE"/>
    <property type="match status" value="1"/>
</dbReference>
<dbReference type="InterPro" id="IPR024932">
    <property type="entry name" value="ApbE"/>
</dbReference>
<dbReference type="Proteomes" id="UP000276588">
    <property type="component" value="Unassembled WGS sequence"/>
</dbReference>
<keyword evidence="8" id="KW-0460">Magnesium</keyword>
<evidence type="ECO:0000256" key="9">
    <source>
        <dbReference type="ARBA" id="ARBA00031306"/>
    </source>
</evidence>
<reference evidence="12 13" key="1">
    <citation type="submission" date="2018-06" db="EMBL/GenBank/DDBJ databases">
        <title>Halonotius sp. F13-13 a new haloarchaeeon isolated from a solar saltern from Isla Cristina, Huelva, Spain.</title>
        <authorList>
            <person name="Duran-Viseras A."/>
            <person name="Sanchez-Porro C."/>
            <person name="Ventosa A."/>
        </authorList>
    </citation>
    <scope>NUCLEOTIDE SEQUENCE [LARGE SCALE GENOMIC DNA]</scope>
    <source>
        <strain evidence="12 13">F13-13</strain>
    </source>
</reference>